<dbReference type="InParanoid" id="K1VEK1"/>
<dbReference type="Gene3D" id="1.10.720.30">
    <property type="entry name" value="SAP domain"/>
    <property type="match status" value="1"/>
</dbReference>
<comment type="caution">
    <text evidence="4">The sequence shown here is derived from an EMBL/GenBank/DDBJ whole genome shotgun (WGS) entry which is preliminary data.</text>
</comment>
<feature type="region of interest" description="Disordered" evidence="1">
    <location>
        <begin position="100"/>
        <end position="249"/>
    </location>
</feature>
<evidence type="ECO:0000259" key="3">
    <source>
        <dbReference type="SMART" id="SM00513"/>
    </source>
</evidence>
<accession>K1VEK1</accession>
<sequence length="337" mass="36416">MLRRRLSAGALRATAQLHTAAPVAAAPKRNSNSVTPAAAAARANIQPATQSKSLASAVLLNTQRNWKNEKVVTLKAELKRRNLSQQGNKATLVARLHSADTTGMLPPVPPVKTPGAKQSRRSVSTSRPAFEEPKPGDVAHTSGDAPEVAASHPGLPIKEKTESAPINIKIPKHQDPKEDPQVIPYTPDNFQKPRSDAPQNQNQKSLHEQVYTPASTATHPGGGPLHSQKQASDTQLEPEMVWDESGKPVSKADRESLLTAAEVTELGGVPVSLPVWNTKDQIYEPINRPLDEGEKQGLWVLGLGFAGIVGLGYLDNKWSQKRKAEHKADADKKKEKN</sequence>
<feature type="domain" description="SAP" evidence="3">
    <location>
        <begin position="66"/>
        <end position="100"/>
    </location>
</feature>
<organism evidence="4 5">
    <name type="scientific">Trichosporon asahii var. asahii (strain CBS 8904)</name>
    <name type="common">Yeast</name>
    <dbReference type="NCBI Taxonomy" id="1220162"/>
    <lineage>
        <taxon>Eukaryota</taxon>
        <taxon>Fungi</taxon>
        <taxon>Dikarya</taxon>
        <taxon>Basidiomycota</taxon>
        <taxon>Agaricomycotina</taxon>
        <taxon>Tremellomycetes</taxon>
        <taxon>Trichosporonales</taxon>
        <taxon>Trichosporonaceae</taxon>
        <taxon>Trichosporon</taxon>
    </lineage>
</organism>
<dbReference type="STRING" id="1220162.K1VEK1"/>
<dbReference type="InterPro" id="IPR003034">
    <property type="entry name" value="SAP_dom"/>
</dbReference>
<dbReference type="InterPro" id="IPR036361">
    <property type="entry name" value="SAP_dom_sf"/>
</dbReference>
<evidence type="ECO:0000256" key="1">
    <source>
        <dbReference type="SAM" id="MobiDB-lite"/>
    </source>
</evidence>
<dbReference type="SUPFAM" id="SSF68906">
    <property type="entry name" value="SAP domain"/>
    <property type="match status" value="1"/>
</dbReference>
<protein>
    <recommendedName>
        <fullName evidence="3">SAP domain-containing protein</fullName>
    </recommendedName>
</protein>
<dbReference type="HOGENOM" id="CLU_826882_0_0_1"/>
<keyword evidence="5" id="KW-1185">Reference proteome</keyword>
<dbReference type="OrthoDB" id="445357at2759"/>
<dbReference type="eggNOG" id="ENOG502SFU2">
    <property type="taxonomic scope" value="Eukaryota"/>
</dbReference>
<dbReference type="EMBL" id="AMBO01000410">
    <property type="protein sequence ID" value="EKC97476.1"/>
    <property type="molecule type" value="Genomic_DNA"/>
</dbReference>
<reference evidence="4 5" key="1">
    <citation type="journal article" date="2012" name="Eukaryot. Cell">
        <title>Genome sequence of the Trichosporon asahii environmental strain CBS 8904.</title>
        <authorList>
            <person name="Yang R.Y."/>
            <person name="Li H.T."/>
            <person name="Zhu H."/>
            <person name="Zhou G.P."/>
            <person name="Wang M."/>
            <person name="Wang L."/>
        </authorList>
    </citation>
    <scope>NUCLEOTIDE SEQUENCE [LARGE SCALE GENOMIC DNA]</scope>
    <source>
        <strain evidence="4 5">CBS 8904</strain>
    </source>
</reference>
<name>K1VEK1_TRIAC</name>
<proteinExistence type="predicted"/>
<dbReference type="Proteomes" id="UP000006757">
    <property type="component" value="Unassembled WGS sequence"/>
</dbReference>
<keyword evidence="2" id="KW-1133">Transmembrane helix</keyword>
<dbReference type="OMA" id="TESAPIN"/>
<feature type="transmembrane region" description="Helical" evidence="2">
    <location>
        <begin position="297"/>
        <end position="314"/>
    </location>
</feature>
<evidence type="ECO:0000313" key="4">
    <source>
        <dbReference type="EMBL" id="EKC97476.1"/>
    </source>
</evidence>
<evidence type="ECO:0000313" key="5">
    <source>
        <dbReference type="Proteomes" id="UP000006757"/>
    </source>
</evidence>
<dbReference type="Pfam" id="PF02037">
    <property type="entry name" value="SAP"/>
    <property type="match status" value="1"/>
</dbReference>
<dbReference type="SMART" id="SM00513">
    <property type="entry name" value="SAP"/>
    <property type="match status" value="1"/>
</dbReference>
<evidence type="ECO:0000256" key="2">
    <source>
        <dbReference type="SAM" id="Phobius"/>
    </source>
</evidence>
<gene>
    <name evidence="4" type="ORF">A1Q2_08213</name>
</gene>
<keyword evidence="2" id="KW-0472">Membrane</keyword>
<dbReference type="AlphaFoldDB" id="K1VEK1"/>
<keyword evidence="2" id="KW-0812">Transmembrane</keyword>